<dbReference type="InterPro" id="IPR029058">
    <property type="entry name" value="AB_hydrolase_fold"/>
</dbReference>
<feature type="signal peptide" evidence="6">
    <location>
        <begin position="1"/>
        <end position="20"/>
    </location>
</feature>
<dbReference type="SUPFAM" id="SSF48452">
    <property type="entry name" value="TPR-like"/>
    <property type="match status" value="1"/>
</dbReference>
<evidence type="ECO:0000256" key="3">
    <source>
        <dbReference type="ARBA" id="ARBA00022670"/>
    </source>
</evidence>
<sequence>MIVLNTLTKISALLAGLATAAPSTKVDKRYLEERDGVVHNVFEHAATGAKLSYVKNSGICETTPGVNQYSGYLSVGSNMNMWFWFFEARNNASTAPLASWFNGGPGCSSMIGLFQENGPCHFVGGSSTPSLNPYSWNEYANMVYIDQPIGTGFSYGSDPVTSTVTAAPYVWTFLQAFYAQFTQYENRDFGLFTESYGGHYGPEFAYYLEQQNAAIDSGSVQGEKINLVALGINNGWTDPIISYKAYLDYSLNNTYNQIITKSEYNSYLSTYNSACVPALNKCASSGTNSACSSAQSTCYNDIEGPISESGDFDVYDVREPSNDPYPPETYATYLTNSAVVKAIGAKSTYTECSDSAGNKFSSTDSRSLLPALSSVVQSGIQVLLWAGDADWICNWMGNQAAAEAVTYSGSSAFKSAAMKPFTVGGTQTGTFKTQGNLSFLRVFGAGHEVPYYHTGHSSPTQQPATKNWTLAGEGTEIDFEALPATPDTIFAAYPQTAKEPPKLSMHNQNFHTVGGRPHRTAVDYYAVYAKLVLTANTDNNPTLNVSKSSSHSTLTNALEFSSIDIKTLVAGITQLRKWQVYQETGQQHSDRGEREEALRYYRDTQSVFEHSPWLIESRYKHVTLGTIGKTYRMLGQATEQQYEDAKFLYLEKSGYGAIGIVGMVTYQLYDESETKDEALLQTVIDLLNERIERAHKIGDIVLEAIGCSRLSLCYLEKEDFEKAVHVARRNFELTSRQHDAIKIGFARACLGRALRLAGYQEEALSHFNLKTGCPPIIALCKEISGEHRQFIAEMIQAGANLKPRDDQIEREGGGVESQYALFRNEATLRKGYGDFFQDQLQPVLLGGKHRILQQSLTLQELRQTFASTLASDAEKHDTFDRLKNVRYADFVGAGRLPWSSDGYTNIPVNGQNEPKNVDRSNVCIWTDFACVDQDNQKAGVAALPTNLEFEYLALRYFGNVSVAGEGVQADYWNYLNFIDMGIIEPSMGQKYCL</sequence>
<evidence type="ECO:0000256" key="6">
    <source>
        <dbReference type="RuleBase" id="RU361156"/>
    </source>
</evidence>
<dbReference type="Pfam" id="PF00450">
    <property type="entry name" value="Peptidase_S10"/>
    <property type="match status" value="1"/>
</dbReference>
<dbReference type="GO" id="GO:0004185">
    <property type="term" value="F:serine-type carboxypeptidase activity"/>
    <property type="evidence" value="ECO:0007669"/>
    <property type="project" value="UniProtKB-UniRule"/>
</dbReference>
<keyword evidence="2 6" id="KW-0121">Carboxypeptidase</keyword>
<dbReference type="PROSITE" id="PS00131">
    <property type="entry name" value="CARBOXYPEPT_SER_SER"/>
    <property type="match status" value="1"/>
</dbReference>
<evidence type="ECO:0000256" key="2">
    <source>
        <dbReference type="ARBA" id="ARBA00022645"/>
    </source>
</evidence>
<dbReference type="AlphaFoldDB" id="A0A9Q9DTG1"/>
<evidence type="ECO:0000313" key="7">
    <source>
        <dbReference type="EMBL" id="USP77980.1"/>
    </source>
</evidence>
<comment type="similarity">
    <text evidence="1 6">Belongs to the peptidase S10 family.</text>
</comment>
<dbReference type="InterPro" id="IPR001563">
    <property type="entry name" value="Peptidase_S10"/>
</dbReference>
<dbReference type="EC" id="3.4.16.-" evidence="6"/>
<dbReference type="GO" id="GO:0006508">
    <property type="term" value="P:proteolysis"/>
    <property type="evidence" value="ECO:0007669"/>
    <property type="project" value="UniProtKB-KW"/>
</dbReference>
<dbReference type="Gene3D" id="1.25.40.10">
    <property type="entry name" value="Tetratricopeptide repeat domain"/>
    <property type="match status" value="1"/>
</dbReference>
<evidence type="ECO:0000256" key="4">
    <source>
        <dbReference type="ARBA" id="ARBA00022801"/>
    </source>
</evidence>
<feature type="chain" id="PRO_5040540583" description="Carboxypeptidase" evidence="6">
    <location>
        <begin position="21"/>
        <end position="993"/>
    </location>
</feature>
<dbReference type="GO" id="GO:0000324">
    <property type="term" value="C:fungal-type vacuole"/>
    <property type="evidence" value="ECO:0007669"/>
    <property type="project" value="TreeGrafter"/>
</dbReference>
<proteinExistence type="inferred from homology"/>
<keyword evidence="4 6" id="KW-0378">Hydrolase</keyword>
<dbReference type="InterPro" id="IPR011990">
    <property type="entry name" value="TPR-like_helical_dom_sf"/>
</dbReference>
<dbReference type="Gene3D" id="3.40.50.1820">
    <property type="entry name" value="alpha/beta hydrolase"/>
    <property type="match status" value="1"/>
</dbReference>
<dbReference type="OrthoDB" id="443318at2759"/>
<dbReference type="PANTHER" id="PTHR11802:SF453">
    <property type="entry name" value="S1, PUTATIVE-RELATED"/>
    <property type="match status" value="1"/>
</dbReference>
<protein>
    <recommendedName>
        <fullName evidence="6">Carboxypeptidase</fullName>
        <ecNumber evidence="6">3.4.16.-</ecNumber>
    </recommendedName>
</protein>
<gene>
    <name evidence="7" type="ORF">yc1106_05254</name>
</gene>
<dbReference type="Gene3D" id="1.10.287.410">
    <property type="match status" value="1"/>
</dbReference>
<keyword evidence="3 6" id="KW-0645">Protease</keyword>
<keyword evidence="6" id="KW-0732">Signal</keyword>
<evidence type="ECO:0000313" key="8">
    <source>
        <dbReference type="Proteomes" id="UP001056012"/>
    </source>
</evidence>
<keyword evidence="5" id="KW-0325">Glycoprotein</keyword>
<dbReference type="EMBL" id="CP089276">
    <property type="protein sequence ID" value="USP77980.1"/>
    <property type="molecule type" value="Genomic_DNA"/>
</dbReference>
<evidence type="ECO:0000256" key="5">
    <source>
        <dbReference type="ARBA" id="ARBA00023180"/>
    </source>
</evidence>
<dbReference type="PANTHER" id="PTHR11802">
    <property type="entry name" value="SERINE PROTEASE FAMILY S10 SERINE CARBOXYPEPTIDASE"/>
    <property type="match status" value="1"/>
</dbReference>
<reference evidence="7" key="1">
    <citation type="submission" date="2021-12" db="EMBL/GenBank/DDBJ databases">
        <title>Curvularia clavata genome.</title>
        <authorList>
            <person name="Cao Y."/>
        </authorList>
    </citation>
    <scope>NUCLEOTIDE SEQUENCE</scope>
    <source>
        <strain evidence="7">Yc1106</strain>
    </source>
</reference>
<keyword evidence="8" id="KW-1185">Reference proteome</keyword>
<dbReference type="VEuPathDB" id="FungiDB:yc1106_05254"/>
<accession>A0A9Q9DTG1</accession>
<dbReference type="PRINTS" id="PR00724">
    <property type="entry name" value="CRBOXYPTASEC"/>
</dbReference>
<organism evidence="7 8">
    <name type="scientific">Curvularia clavata</name>
    <dbReference type="NCBI Taxonomy" id="95742"/>
    <lineage>
        <taxon>Eukaryota</taxon>
        <taxon>Fungi</taxon>
        <taxon>Dikarya</taxon>
        <taxon>Ascomycota</taxon>
        <taxon>Pezizomycotina</taxon>
        <taxon>Dothideomycetes</taxon>
        <taxon>Pleosporomycetidae</taxon>
        <taxon>Pleosporales</taxon>
        <taxon>Pleosporineae</taxon>
        <taxon>Pleosporaceae</taxon>
        <taxon>Curvularia</taxon>
    </lineage>
</organism>
<name>A0A9Q9DTG1_CURCL</name>
<dbReference type="SUPFAM" id="SSF53474">
    <property type="entry name" value="alpha/beta-Hydrolases"/>
    <property type="match status" value="1"/>
</dbReference>
<dbReference type="InterPro" id="IPR018202">
    <property type="entry name" value="Ser_caboxypep_ser_AS"/>
</dbReference>
<evidence type="ECO:0000256" key="1">
    <source>
        <dbReference type="ARBA" id="ARBA00009431"/>
    </source>
</evidence>
<dbReference type="Proteomes" id="UP001056012">
    <property type="component" value="Chromosome 3"/>
</dbReference>